<protein>
    <submittedName>
        <fullName evidence="2">PEP-CTERM sorting domain-containing protein</fullName>
    </submittedName>
</protein>
<feature type="domain" description="Ice-binding protein C-terminal" evidence="1">
    <location>
        <begin position="230"/>
        <end position="254"/>
    </location>
</feature>
<evidence type="ECO:0000259" key="1">
    <source>
        <dbReference type="Pfam" id="PF07589"/>
    </source>
</evidence>
<sequence length="260" mass="27125">MTTMVRQNQDAGVWRRMFGLLGVMALSFGAVVSPAEAVPACGPGAHWVDGCTSGNDSFPSVATLGLDLNLDNIADMSVVLAGPTTIFRGNPQAGSDPNDPQHPSKINTEIVSLLLSGGGITVRAGDGVGNLLQDGALHSPGMIIEKTGPGTQGCGDPIDPFFACSFFDVFFEVDGPFGTLRNRDPLRIAAMIDEVPPIGIPYVHPLPNPVGLFDVNGMEVIRLVNATHTPTPEPSALLLLGSGLAGLIGLGIHRKRSRQA</sequence>
<dbReference type="NCBIfam" id="TIGR02595">
    <property type="entry name" value="PEP_CTERM"/>
    <property type="match status" value="1"/>
</dbReference>
<evidence type="ECO:0000313" key="2">
    <source>
        <dbReference type="EMBL" id="MBM3223452.1"/>
    </source>
</evidence>
<dbReference type="Proteomes" id="UP000712673">
    <property type="component" value="Unassembled WGS sequence"/>
</dbReference>
<dbReference type="InterPro" id="IPR013424">
    <property type="entry name" value="Ice-binding_C"/>
</dbReference>
<proteinExistence type="predicted"/>
<dbReference type="AlphaFoldDB" id="A0A938B080"/>
<dbReference type="Pfam" id="PF07589">
    <property type="entry name" value="PEP-CTERM"/>
    <property type="match status" value="1"/>
</dbReference>
<organism evidence="2 3">
    <name type="scientific">Tectimicrobiota bacterium</name>
    <dbReference type="NCBI Taxonomy" id="2528274"/>
    <lineage>
        <taxon>Bacteria</taxon>
        <taxon>Pseudomonadati</taxon>
        <taxon>Nitrospinota/Tectimicrobiota group</taxon>
        <taxon>Candidatus Tectimicrobiota</taxon>
    </lineage>
</organism>
<name>A0A938B080_UNCTE</name>
<dbReference type="EMBL" id="VGLS01000146">
    <property type="protein sequence ID" value="MBM3223452.1"/>
    <property type="molecule type" value="Genomic_DNA"/>
</dbReference>
<comment type="caution">
    <text evidence="2">The sequence shown here is derived from an EMBL/GenBank/DDBJ whole genome shotgun (WGS) entry which is preliminary data.</text>
</comment>
<evidence type="ECO:0000313" key="3">
    <source>
        <dbReference type="Proteomes" id="UP000712673"/>
    </source>
</evidence>
<accession>A0A938B080</accession>
<reference evidence="2" key="1">
    <citation type="submission" date="2019-03" db="EMBL/GenBank/DDBJ databases">
        <title>Lake Tanganyika Metagenome-Assembled Genomes (MAGs).</title>
        <authorList>
            <person name="Tran P."/>
        </authorList>
    </citation>
    <scope>NUCLEOTIDE SEQUENCE</scope>
    <source>
        <strain evidence="2">K_DeepCast_65m_m2_066</strain>
    </source>
</reference>
<gene>
    <name evidence="2" type="ORF">FJZ47_06600</name>
</gene>